<dbReference type="Proteomes" id="UP000325760">
    <property type="component" value="Segment"/>
</dbReference>
<reference evidence="1 2" key="1">
    <citation type="submission" date="2019-07" db="EMBL/GenBank/DDBJ databases">
        <authorList>
            <person name="Divens A.M."/>
            <person name="Garlena R.A."/>
            <person name="Russell D.A."/>
            <person name="Pope W.H."/>
            <person name="Jacobs-Sera D."/>
            <person name="Hatfull G.F."/>
        </authorList>
    </citation>
    <scope>NUCLEOTIDE SEQUENCE [LARGE SCALE GENOMIC DNA]</scope>
</reference>
<evidence type="ECO:0000313" key="1">
    <source>
        <dbReference type="EMBL" id="QFG10135.1"/>
    </source>
</evidence>
<sequence length="70" mass="7791">MAALKMVRSVWVVTCDLCERTTLELDGDLDEAGLLEAMMAAGWRSPIYGGTFEPKCWAAMRKLNDRPKGN</sequence>
<accession>A0A5J6THG8</accession>
<protein>
    <submittedName>
        <fullName evidence="1">Uncharacterized protein</fullName>
    </submittedName>
</protein>
<dbReference type="GeneID" id="63926217"/>
<gene>
    <name evidence="1" type="primary">55</name>
    <name evidence="1" type="ORF">PBI_LEMURIA_55</name>
</gene>
<name>A0A5J6THG8_9CAUD</name>
<keyword evidence="2" id="KW-1185">Reference proteome</keyword>
<evidence type="ECO:0000313" key="2">
    <source>
        <dbReference type="Proteomes" id="UP000325760"/>
    </source>
</evidence>
<dbReference type="RefSeq" id="YP_010051725.1">
    <property type="nucleotide sequence ID" value="NC_054446.1"/>
</dbReference>
<dbReference type="KEGG" id="vg:63926217"/>
<organism evidence="1 2">
    <name type="scientific">Mycobacterium phage Lemuria</name>
    <dbReference type="NCBI Taxonomy" id="2599868"/>
    <lineage>
        <taxon>Viruses</taxon>
        <taxon>Duplodnaviria</taxon>
        <taxon>Heunggongvirae</taxon>
        <taxon>Uroviricota</taxon>
        <taxon>Caudoviricetes</taxon>
        <taxon>Gclasvirinae</taxon>
        <taxon>Jolieduovirus</taxon>
        <taxon>Jolieduovirus lemuria</taxon>
    </lineage>
</organism>
<dbReference type="EMBL" id="MN234185">
    <property type="protein sequence ID" value="QFG10135.1"/>
    <property type="molecule type" value="Genomic_DNA"/>
</dbReference>
<proteinExistence type="predicted"/>